<organism evidence="2 3">
    <name type="scientific">Mycteria americana</name>
    <name type="common">Wood stork</name>
    <dbReference type="NCBI Taxonomy" id="33587"/>
    <lineage>
        <taxon>Eukaryota</taxon>
        <taxon>Metazoa</taxon>
        <taxon>Chordata</taxon>
        <taxon>Craniata</taxon>
        <taxon>Vertebrata</taxon>
        <taxon>Euteleostomi</taxon>
        <taxon>Archelosauria</taxon>
        <taxon>Archosauria</taxon>
        <taxon>Dinosauria</taxon>
        <taxon>Saurischia</taxon>
        <taxon>Theropoda</taxon>
        <taxon>Coelurosauria</taxon>
        <taxon>Aves</taxon>
        <taxon>Neognathae</taxon>
        <taxon>Neoaves</taxon>
        <taxon>Aequornithes</taxon>
        <taxon>Ciconiiformes</taxon>
        <taxon>Ciconiidae</taxon>
        <taxon>Mycteria</taxon>
    </lineage>
</organism>
<feature type="compositionally biased region" description="Basic and acidic residues" evidence="1">
    <location>
        <begin position="383"/>
        <end position="393"/>
    </location>
</feature>
<feature type="compositionally biased region" description="Basic residues" evidence="1">
    <location>
        <begin position="148"/>
        <end position="157"/>
    </location>
</feature>
<sequence length="413" mass="47526">MFQYFKSGCKEDGDSLFTRSHMEKTRSKGYKLLLRTFRLDTRGKFFTMTTISHWNNLPREVVDSPTLDTFKILLDRTQNVYIRPIYVGFIQEKNNYENAEPCQQPDFLRLSPTYHRQRGRKEHLAQGAIHNSRLSRIPPPPGNTARERRQKTDKKRFRGSEGSHLLPESSHQWENTEGLNRLEYHRKKCQAFKHFASPDDREGSFHTGLLECTTAPIRLTCPNILREESQTQREARSRMKPGTLRSTAVGQHRIKGGQQGTIYKEKNPAAPNGILQSITGNGKRFRSFNLKALHDYYTPSSPAALLQQEALPIALNKTREICLQVLSSVLRKMDKKRTENTEKAKQTAVQVAGLKPKQSQLPPLSALPHHEWLLHQWRRAETRGGEGSRKEQGWARCHGLPPHHRGARHHSKV</sequence>
<dbReference type="AlphaFoldDB" id="A0AAN7RNL5"/>
<keyword evidence="3" id="KW-1185">Reference proteome</keyword>
<dbReference type="Proteomes" id="UP001333110">
    <property type="component" value="Unassembled WGS sequence"/>
</dbReference>
<dbReference type="EMBL" id="JAUNZN010000011">
    <property type="protein sequence ID" value="KAK4813949.1"/>
    <property type="molecule type" value="Genomic_DNA"/>
</dbReference>
<accession>A0AAN7RNL5</accession>
<evidence type="ECO:0000256" key="1">
    <source>
        <dbReference type="SAM" id="MobiDB-lite"/>
    </source>
</evidence>
<feature type="region of interest" description="Disordered" evidence="1">
    <location>
        <begin position="122"/>
        <end position="174"/>
    </location>
</feature>
<feature type="compositionally biased region" description="Basic residues" evidence="1">
    <location>
        <begin position="401"/>
        <end position="413"/>
    </location>
</feature>
<protein>
    <submittedName>
        <fullName evidence="2">Uncharacterized protein</fullName>
    </submittedName>
</protein>
<evidence type="ECO:0000313" key="2">
    <source>
        <dbReference type="EMBL" id="KAK4813949.1"/>
    </source>
</evidence>
<proteinExistence type="predicted"/>
<gene>
    <name evidence="2" type="ORF">QYF61_003110</name>
</gene>
<name>A0AAN7RNL5_MYCAM</name>
<feature type="region of interest" description="Disordered" evidence="1">
    <location>
        <begin position="383"/>
        <end position="413"/>
    </location>
</feature>
<reference evidence="2 3" key="1">
    <citation type="journal article" date="2023" name="J. Hered.">
        <title>Chromosome-level genome of the wood stork (Mycteria americana) provides insight into avian chromosome evolution.</title>
        <authorList>
            <person name="Flamio R. Jr."/>
            <person name="Ramstad K.M."/>
        </authorList>
    </citation>
    <scope>NUCLEOTIDE SEQUENCE [LARGE SCALE GENOMIC DNA]</scope>
    <source>
        <strain evidence="2">JAX WOST 10</strain>
    </source>
</reference>
<comment type="caution">
    <text evidence="2">The sequence shown here is derived from an EMBL/GenBank/DDBJ whole genome shotgun (WGS) entry which is preliminary data.</text>
</comment>
<evidence type="ECO:0000313" key="3">
    <source>
        <dbReference type="Proteomes" id="UP001333110"/>
    </source>
</evidence>